<organism evidence="1 2">
    <name type="scientific">Phytophthora sojae (strain P6497)</name>
    <name type="common">Soybean stem and root rot agent</name>
    <name type="synonym">Phytophthora megasperma f. sp. glycines</name>
    <dbReference type="NCBI Taxonomy" id="1094619"/>
    <lineage>
        <taxon>Eukaryota</taxon>
        <taxon>Sar</taxon>
        <taxon>Stramenopiles</taxon>
        <taxon>Oomycota</taxon>
        <taxon>Peronosporomycetes</taxon>
        <taxon>Peronosporales</taxon>
        <taxon>Peronosporaceae</taxon>
        <taxon>Phytophthora</taxon>
    </lineage>
</organism>
<dbReference type="Gene3D" id="1.25.40.20">
    <property type="entry name" value="Ankyrin repeat-containing domain"/>
    <property type="match status" value="3"/>
</dbReference>
<dbReference type="Pfam" id="PF13637">
    <property type="entry name" value="Ank_4"/>
    <property type="match status" value="1"/>
</dbReference>
<name>G4Z6L3_PHYSP</name>
<dbReference type="InterPro" id="IPR052050">
    <property type="entry name" value="SecEffector_AnkRepeat"/>
</dbReference>
<accession>G4Z6L3</accession>
<evidence type="ECO:0000313" key="1">
    <source>
        <dbReference type="EMBL" id="EGZ19583.1"/>
    </source>
</evidence>
<dbReference type="EMBL" id="JH159153">
    <property type="protein sequence ID" value="EGZ19583.1"/>
    <property type="molecule type" value="Genomic_DNA"/>
</dbReference>
<sequence length="577" mass="64294">MPLTLVTLAARPRPAVAALDHVLIAISSYLDYSGLIPLDQACASEPIRLLDRIWDSSDPETQDGSHRWSLCRHLRSDIHYYRHQFTASLRAAVVRGDLEIARWLLEHFSGCKADVEVVEDAARNGRLEILQFLLEFEREGDEDDEARNAICWGTDDMVNALEAGFPEVARWLYENTPEADRDLNRAMELAVRSGDMSVIRWLLDVVYRPDLNLPPPALNDAAAGGHMELVRWIFEQGYDGGSDRALEGAAKNGNLEMLAWLVGHGITEGVDEAVHAACELGNLPILRWLHGHKLGYYALYAVHSATYHGHLDVVKYLDDVGIVDSAAGMMRIAAERGHLDIVEWLYGKFTHNNAVDLFPPIETGEFPRPTAMDKAAANGHFHVLKYLHSVAVTYEEEGRIGGPLCSNIAFQAAAAMGHLNIVKWLYDTYPEKCTSRVATSMAARSGELEILRWLHTHTDVEWTTSAMDEAASGGHLAVVKWLHSNRSEGCTEYAMNQAAHFGHLHVVRWLNDNRSEGCTTEAMDLAAGPGFFEVLLYLRDQRTEGSTTVAKLATLHGGGKHILAWLEKHYPDDLWHS</sequence>
<dbReference type="SMR" id="G4Z6L3"/>
<dbReference type="SMART" id="SM00248">
    <property type="entry name" value="ANK"/>
    <property type="match status" value="7"/>
</dbReference>
<dbReference type="PANTHER" id="PTHR46586:SF3">
    <property type="entry name" value="ANKYRIN REPEAT-CONTAINING PROTEIN"/>
    <property type="match status" value="1"/>
</dbReference>
<dbReference type="GeneID" id="20645671"/>
<dbReference type="SUPFAM" id="SSF48403">
    <property type="entry name" value="Ankyrin repeat"/>
    <property type="match status" value="2"/>
</dbReference>
<dbReference type="InterPro" id="IPR036770">
    <property type="entry name" value="Ankyrin_rpt-contain_sf"/>
</dbReference>
<dbReference type="AlphaFoldDB" id="G4Z6L3"/>
<gene>
    <name evidence="1" type="ORF">PHYSODRAFT_327794</name>
</gene>
<dbReference type="Proteomes" id="UP000002640">
    <property type="component" value="Unassembled WGS sequence"/>
</dbReference>
<dbReference type="KEGG" id="psoj:PHYSODRAFT_327794"/>
<dbReference type="InterPro" id="IPR002110">
    <property type="entry name" value="Ankyrin_rpt"/>
</dbReference>
<dbReference type="PANTHER" id="PTHR46586">
    <property type="entry name" value="ANKYRIN REPEAT-CONTAINING PROTEIN"/>
    <property type="match status" value="1"/>
</dbReference>
<dbReference type="RefSeq" id="XP_009522300.1">
    <property type="nucleotide sequence ID" value="XM_009524005.1"/>
</dbReference>
<keyword evidence="2" id="KW-1185">Reference proteome</keyword>
<reference evidence="1 2" key="1">
    <citation type="journal article" date="2006" name="Science">
        <title>Phytophthora genome sequences uncover evolutionary origins and mechanisms of pathogenesis.</title>
        <authorList>
            <person name="Tyler B.M."/>
            <person name="Tripathy S."/>
            <person name="Zhang X."/>
            <person name="Dehal P."/>
            <person name="Jiang R.H."/>
            <person name="Aerts A."/>
            <person name="Arredondo F.D."/>
            <person name="Baxter L."/>
            <person name="Bensasson D."/>
            <person name="Beynon J.L."/>
            <person name="Chapman J."/>
            <person name="Damasceno C.M."/>
            <person name="Dorrance A.E."/>
            <person name="Dou D."/>
            <person name="Dickerman A.W."/>
            <person name="Dubchak I.L."/>
            <person name="Garbelotto M."/>
            <person name="Gijzen M."/>
            <person name="Gordon S.G."/>
            <person name="Govers F."/>
            <person name="Grunwald N.J."/>
            <person name="Huang W."/>
            <person name="Ivors K.L."/>
            <person name="Jones R.W."/>
            <person name="Kamoun S."/>
            <person name="Krampis K."/>
            <person name="Lamour K.H."/>
            <person name="Lee M.K."/>
            <person name="McDonald W.H."/>
            <person name="Medina M."/>
            <person name="Meijer H.J."/>
            <person name="Nordberg E.K."/>
            <person name="Maclean D.J."/>
            <person name="Ospina-Giraldo M.D."/>
            <person name="Morris P.F."/>
            <person name="Phuntumart V."/>
            <person name="Putnam N.H."/>
            <person name="Rash S."/>
            <person name="Rose J.K."/>
            <person name="Sakihama Y."/>
            <person name="Salamov A.A."/>
            <person name="Savidor A."/>
            <person name="Scheuring C.F."/>
            <person name="Smith B.M."/>
            <person name="Sobral B.W."/>
            <person name="Terry A."/>
            <person name="Torto-Alalibo T.A."/>
            <person name="Win J."/>
            <person name="Xu Z."/>
            <person name="Zhang H."/>
            <person name="Grigoriev I.V."/>
            <person name="Rokhsar D.S."/>
            <person name="Boore J.L."/>
        </authorList>
    </citation>
    <scope>NUCLEOTIDE SEQUENCE [LARGE SCALE GENOMIC DNA]</scope>
    <source>
        <strain evidence="1 2">P6497</strain>
    </source>
</reference>
<dbReference type="InParanoid" id="G4Z6L3"/>
<evidence type="ECO:0000313" key="2">
    <source>
        <dbReference type="Proteomes" id="UP000002640"/>
    </source>
</evidence>
<protein>
    <submittedName>
        <fullName evidence="1">Uncharacterized protein</fullName>
    </submittedName>
</protein>
<dbReference type="OMA" id="MELLQWI"/>
<dbReference type="Pfam" id="PF12796">
    <property type="entry name" value="Ank_2"/>
    <property type="match status" value="2"/>
</dbReference>
<proteinExistence type="predicted"/>